<evidence type="ECO:0000313" key="1">
    <source>
        <dbReference type="EMBL" id="EFA81523.1"/>
    </source>
</evidence>
<reference evidence="1 2" key="1">
    <citation type="journal article" date="2011" name="Genome Res.">
        <title>Phylogeny-wide analysis of social amoeba genomes highlights ancient origins for complex intercellular communication.</title>
        <authorList>
            <person name="Heidel A.J."/>
            <person name="Lawal H.M."/>
            <person name="Felder M."/>
            <person name="Schilde C."/>
            <person name="Helps N.R."/>
            <person name="Tunggal B."/>
            <person name="Rivero F."/>
            <person name="John U."/>
            <person name="Schleicher M."/>
            <person name="Eichinger L."/>
            <person name="Platzer M."/>
            <person name="Noegel A.A."/>
            <person name="Schaap P."/>
            <person name="Gloeckner G."/>
        </authorList>
    </citation>
    <scope>NUCLEOTIDE SEQUENCE [LARGE SCALE GENOMIC DNA]</scope>
    <source>
        <strain evidence="2">ATCC 26659 / Pp 5 / PN500</strain>
    </source>
</reference>
<comment type="caution">
    <text evidence="1">The sequence shown here is derived from an EMBL/GenBank/DDBJ whole genome shotgun (WGS) entry which is preliminary data.</text>
</comment>
<dbReference type="InterPro" id="IPR051251">
    <property type="entry name" value="STK_FNIP-Repeat"/>
</dbReference>
<evidence type="ECO:0008006" key="3">
    <source>
        <dbReference type="Google" id="ProtNLM"/>
    </source>
</evidence>
<keyword evidence="2" id="KW-1185">Reference proteome</keyword>
<dbReference type="PANTHER" id="PTHR32134">
    <property type="entry name" value="FNIP REPEAT-CONTAINING PROTEIN"/>
    <property type="match status" value="1"/>
</dbReference>
<gene>
    <name evidence="1" type="ORF">PPL_05512</name>
</gene>
<dbReference type="Pfam" id="PF05725">
    <property type="entry name" value="FNIP"/>
    <property type="match status" value="1"/>
</dbReference>
<dbReference type="InterPro" id="IPR008615">
    <property type="entry name" value="FNIP"/>
</dbReference>
<dbReference type="InParanoid" id="D3BAD6"/>
<proteinExistence type="predicted"/>
<sequence length="441" mass="51200">MKNSRLMVCSKMESENQTNKLVNLSHFLLRKIICFVDEDIDRIVFSLVCKRWFNDRHSYLIFNKISIAGIDNIEIKRNHEHFKLPSYDNIFLKTIQTKSNCSLLIADPMTDLLNFRHYDFIVKNDHFKYLYRLLSESQSVTSFLGCSSLEQKLPNSIKTLELTNNFKGTLTKESMPDCLELLFFRNGFTQRIEPGVLPEGLTEITFSGEYECEFTPGVFPSTLRVLNIESYRLPLQPGVLPNKLEKLEYSGARTHLGAGVLPSSLKIIVNVSPSWIPELTTLSNLEELFLRDDPLYRELLTLNMSHLPSSLKLLHFDRPHPLVGTMPNSIQILNFNKCPFKYDELFPSSLQYHLTTLKYYNNMGIDQIPPNVRVDRLEHFRNNITNIYYRGIGTFNKDFTIRKLNDQSYLVYGSSNGYLYVKMFNQKDLSNLISIITKHDK</sequence>
<evidence type="ECO:0000313" key="2">
    <source>
        <dbReference type="Proteomes" id="UP000001396"/>
    </source>
</evidence>
<name>D3BAD6_HETP5</name>
<organism evidence="1 2">
    <name type="scientific">Heterostelium pallidum (strain ATCC 26659 / Pp 5 / PN500)</name>
    <name type="common">Cellular slime mold</name>
    <name type="synonym">Polysphondylium pallidum</name>
    <dbReference type="NCBI Taxonomy" id="670386"/>
    <lineage>
        <taxon>Eukaryota</taxon>
        <taxon>Amoebozoa</taxon>
        <taxon>Evosea</taxon>
        <taxon>Eumycetozoa</taxon>
        <taxon>Dictyostelia</taxon>
        <taxon>Acytosteliales</taxon>
        <taxon>Acytosteliaceae</taxon>
        <taxon>Heterostelium</taxon>
    </lineage>
</organism>
<dbReference type="GeneID" id="31360996"/>
<dbReference type="SUPFAM" id="SSF52058">
    <property type="entry name" value="L domain-like"/>
    <property type="match status" value="1"/>
</dbReference>
<dbReference type="RefSeq" id="XP_020433640.1">
    <property type="nucleotide sequence ID" value="XM_020576391.1"/>
</dbReference>
<protein>
    <recommendedName>
        <fullName evidence="3">COI1 F-box domain-containing protein</fullName>
    </recommendedName>
</protein>
<dbReference type="Proteomes" id="UP000001396">
    <property type="component" value="Unassembled WGS sequence"/>
</dbReference>
<dbReference type="EMBL" id="ADBJ01000025">
    <property type="protein sequence ID" value="EFA81523.1"/>
    <property type="molecule type" value="Genomic_DNA"/>
</dbReference>
<accession>D3BAD6</accession>
<dbReference type="PANTHER" id="PTHR32134:SF92">
    <property type="entry name" value="FNIP REPEAT-CONTAINING PROTEIN"/>
    <property type="match status" value="1"/>
</dbReference>
<dbReference type="Gene3D" id="1.20.1280.50">
    <property type="match status" value="1"/>
</dbReference>
<dbReference type="AlphaFoldDB" id="D3BAD6"/>